<organism evidence="3 4">
    <name type="scientific">Striga hermonthica</name>
    <name type="common">Purple witchweed</name>
    <name type="synonym">Buchnera hermonthica</name>
    <dbReference type="NCBI Taxonomy" id="68872"/>
    <lineage>
        <taxon>Eukaryota</taxon>
        <taxon>Viridiplantae</taxon>
        <taxon>Streptophyta</taxon>
        <taxon>Embryophyta</taxon>
        <taxon>Tracheophyta</taxon>
        <taxon>Spermatophyta</taxon>
        <taxon>Magnoliopsida</taxon>
        <taxon>eudicotyledons</taxon>
        <taxon>Gunneridae</taxon>
        <taxon>Pentapetalae</taxon>
        <taxon>asterids</taxon>
        <taxon>lamiids</taxon>
        <taxon>Lamiales</taxon>
        <taxon>Orobanchaceae</taxon>
        <taxon>Buchnereae</taxon>
        <taxon>Striga</taxon>
    </lineage>
</organism>
<dbReference type="EMBL" id="CACSLK010026072">
    <property type="protein sequence ID" value="CAA0825127.1"/>
    <property type="molecule type" value="Genomic_DNA"/>
</dbReference>
<feature type="coiled-coil region" evidence="1">
    <location>
        <begin position="47"/>
        <end position="74"/>
    </location>
</feature>
<feature type="non-terminal residue" evidence="3">
    <location>
        <position position="76"/>
    </location>
</feature>
<evidence type="ECO:0000313" key="3">
    <source>
        <dbReference type="EMBL" id="CAA0825127.1"/>
    </source>
</evidence>
<protein>
    <submittedName>
        <fullName evidence="3">Uncharacterized protein</fullName>
    </submittedName>
</protein>
<keyword evidence="1" id="KW-0175">Coiled coil</keyword>
<accession>A0A9N7N8N8</accession>
<gene>
    <name evidence="3" type="ORF">SHERM_21912</name>
</gene>
<proteinExistence type="predicted"/>
<feature type="non-terminal residue" evidence="3">
    <location>
        <position position="1"/>
    </location>
</feature>
<comment type="caution">
    <text evidence="3">The sequence shown here is derived from an EMBL/GenBank/DDBJ whole genome shotgun (WGS) entry which is preliminary data.</text>
</comment>
<name>A0A9N7N8N8_STRHE</name>
<dbReference type="AlphaFoldDB" id="A0A9N7N8N8"/>
<keyword evidence="2" id="KW-0812">Transmembrane</keyword>
<dbReference type="Proteomes" id="UP001153555">
    <property type="component" value="Unassembled WGS sequence"/>
</dbReference>
<evidence type="ECO:0000256" key="2">
    <source>
        <dbReference type="SAM" id="Phobius"/>
    </source>
</evidence>
<feature type="transmembrane region" description="Helical" evidence="2">
    <location>
        <begin position="20"/>
        <end position="37"/>
    </location>
</feature>
<keyword evidence="2" id="KW-0472">Membrane</keyword>
<keyword evidence="4" id="KW-1185">Reference proteome</keyword>
<dbReference type="OrthoDB" id="925831at2759"/>
<evidence type="ECO:0000313" key="4">
    <source>
        <dbReference type="Proteomes" id="UP001153555"/>
    </source>
</evidence>
<keyword evidence="2" id="KW-1133">Transmembrane helix</keyword>
<sequence>RDIWGRKPTRYSVFLRRNLGLCIGVPWTLYALSSYFLDFDGYWKEKIEENRVRIKEATRDLDFARKTREETEHSIM</sequence>
<evidence type="ECO:0000256" key="1">
    <source>
        <dbReference type="SAM" id="Coils"/>
    </source>
</evidence>
<reference evidence="3" key="1">
    <citation type="submission" date="2019-12" db="EMBL/GenBank/DDBJ databases">
        <authorList>
            <person name="Scholes J."/>
        </authorList>
    </citation>
    <scope>NUCLEOTIDE SEQUENCE</scope>
</reference>